<feature type="compositionally biased region" description="Basic and acidic residues" evidence="1">
    <location>
        <begin position="30"/>
        <end position="40"/>
    </location>
</feature>
<sequence length="59" mass="6723">MGANSHGRRVELWPFGVCHSEESDEITEPWGEKKRAKDTNQEGPVVIEWEDKVEGKVKS</sequence>
<gene>
    <name evidence="2" type="ORF">QG37_03465</name>
</gene>
<accession>A0A0L0NZV1</accession>
<dbReference type="Proteomes" id="UP000037122">
    <property type="component" value="Unassembled WGS sequence"/>
</dbReference>
<dbReference type="EMBL" id="LGST01000022">
    <property type="protein sequence ID" value="KND99671.1"/>
    <property type="molecule type" value="Genomic_DNA"/>
</dbReference>
<name>A0A0L0NZV1_CANAR</name>
<reference evidence="3" key="1">
    <citation type="journal article" date="2015" name="BMC Genomics">
        <title>Draft genome of a commonly misdiagnosed multidrug resistant pathogen Candida auris.</title>
        <authorList>
            <person name="Chatterjee S."/>
            <person name="Alampalli S.V."/>
            <person name="Nageshan R.K."/>
            <person name="Chettiar S.T."/>
            <person name="Joshi S."/>
            <person name="Tatu U.S."/>
        </authorList>
    </citation>
    <scope>NUCLEOTIDE SEQUENCE [LARGE SCALE GENOMIC DNA]</scope>
    <source>
        <strain evidence="3">6684</strain>
    </source>
</reference>
<evidence type="ECO:0000256" key="1">
    <source>
        <dbReference type="SAM" id="MobiDB-lite"/>
    </source>
</evidence>
<protein>
    <submittedName>
        <fullName evidence="2">Uncharacterized protein</fullName>
    </submittedName>
</protein>
<dbReference type="AlphaFoldDB" id="A0A0L0NZV1"/>
<feature type="region of interest" description="Disordered" evidence="1">
    <location>
        <begin position="21"/>
        <end position="43"/>
    </location>
</feature>
<evidence type="ECO:0000313" key="2">
    <source>
        <dbReference type="EMBL" id="KND99671.1"/>
    </source>
</evidence>
<dbReference type="VEuPathDB" id="FungiDB:QG37_03465"/>
<organism evidence="2 3">
    <name type="scientific">Candidozyma auris</name>
    <name type="common">Yeast</name>
    <name type="synonym">Candida auris</name>
    <dbReference type="NCBI Taxonomy" id="498019"/>
    <lineage>
        <taxon>Eukaryota</taxon>
        <taxon>Fungi</taxon>
        <taxon>Dikarya</taxon>
        <taxon>Ascomycota</taxon>
        <taxon>Saccharomycotina</taxon>
        <taxon>Pichiomycetes</taxon>
        <taxon>Metschnikowiaceae</taxon>
        <taxon>Candidozyma</taxon>
    </lineage>
</organism>
<evidence type="ECO:0000313" key="3">
    <source>
        <dbReference type="Proteomes" id="UP000037122"/>
    </source>
</evidence>
<comment type="caution">
    <text evidence="2">The sequence shown here is derived from an EMBL/GenBank/DDBJ whole genome shotgun (WGS) entry which is preliminary data.</text>
</comment>
<proteinExistence type="predicted"/>